<name>A0AAW1IVV7_POPJA</name>
<evidence type="ECO:0000256" key="1">
    <source>
        <dbReference type="SAM" id="MobiDB-lite"/>
    </source>
</evidence>
<dbReference type="InterPro" id="IPR032071">
    <property type="entry name" value="DUF4806"/>
</dbReference>
<dbReference type="Proteomes" id="UP001458880">
    <property type="component" value="Unassembled WGS sequence"/>
</dbReference>
<evidence type="ECO:0000313" key="3">
    <source>
        <dbReference type="EMBL" id="KAK9693883.1"/>
    </source>
</evidence>
<dbReference type="PANTHER" id="PTHR34153">
    <property type="entry name" value="SI:CH211-262H13.3-RELATED-RELATED"/>
    <property type="match status" value="1"/>
</dbReference>
<reference evidence="3 4" key="1">
    <citation type="journal article" date="2024" name="BMC Genomics">
        <title>De novo assembly and annotation of Popillia japonica's genome with initial clues to its potential as an invasive pest.</title>
        <authorList>
            <person name="Cucini C."/>
            <person name="Boschi S."/>
            <person name="Funari R."/>
            <person name="Cardaioli E."/>
            <person name="Iannotti N."/>
            <person name="Marturano G."/>
            <person name="Paoli F."/>
            <person name="Bruttini M."/>
            <person name="Carapelli A."/>
            <person name="Frati F."/>
            <person name="Nardi F."/>
        </authorList>
    </citation>
    <scope>NUCLEOTIDE SEQUENCE [LARGE SCALE GENOMIC DNA]</scope>
    <source>
        <strain evidence="3">DMR45628</strain>
    </source>
</reference>
<accession>A0AAW1IVV7</accession>
<gene>
    <name evidence="3" type="ORF">QE152_g33914</name>
</gene>
<feature type="compositionally biased region" description="Low complexity" evidence="1">
    <location>
        <begin position="81"/>
        <end position="95"/>
    </location>
</feature>
<organism evidence="3 4">
    <name type="scientific">Popillia japonica</name>
    <name type="common">Japanese beetle</name>
    <dbReference type="NCBI Taxonomy" id="7064"/>
    <lineage>
        <taxon>Eukaryota</taxon>
        <taxon>Metazoa</taxon>
        <taxon>Ecdysozoa</taxon>
        <taxon>Arthropoda</taxon>
        <taxon>Hexapoda</taxon>
        <taxon>Insecta</taxon>
        <taxon>Pterygota</taxon>
        <taxon>Neoptera</taxon>
        <taxon>Endopterygota</taxon>
        <taxon>Coleoptera</taxon>
        <taxon>Polyphaga</taxon>
        <taxon>Scarabaeiformia</taxon>
        <taxon>Scarabaeidae</taxon>
        <taxon>Rutelinae</taxon>
        <taxon>Popillia</taxon>
    </lineage>
</organism>
<comment type="caution">
    <text evidence="3">The sequence shown here is derived from an EMBL/GenBank/DDBJ whole genome shotgun (WGS) entry which is preliminary data.</text>
</comment>
<dbReference type="AlphaFoldDB" id="A0AAW1IVV7"/>
<evidence type="ECO:0000313" key="4">
    <source>
        <dbReference type="Proteomes" id="UP001458880"/>
    </source>
</evidence>
<keyword evidence="4" id="KW-1185">Reference proteome</keyword>
<feature type="domain" description="DUF4806" evidence="2">
    <location>
        <begin position="261"/>
        <end position="336"/>
    </location>
</feature>
<dbReference type="EMBL" id="JASPKY010000529">
    <property type="protein sequence ID" value="KAK9693883.1"/>
    <property type="molecule type" value="Genomic_DNA"/>
</dbReference>
<sequence>MMMLYNSDFSVLFKDDYETAERKIKKAEDTSNLDTEAPDESSLVARKRIRKQIKYSSDEETDSEIEEKRRKQKKQLPRPPLLSSCSRGSGISESCDSPQQEFRYSRPVAQYTSSAVSSCYSQPECIVKNSRGCDSPQQEFRYSRPVAQYTSSAVSISSCYSQPECIVKNSRGEDIQTLSPRFVGNTDATPQSNIRRPTAIPRTRETLTPQTIEENCGPRDNKFICDSLKTLKEQMNQVLEWIRKQDRGGNNTYTALPDDIGVDLPLKSENDLEKLEVYIAEKNNFLALSSYLSTLGGRDFTAHTNSILKYLLSLSLATNLNFHGKRGQKRAIKELKLKDIVICSVRRVSRHISEREIEDKIKIWLKHASEKLRRERDSWQPVKEK</sequence>
<feature type="region of interest" description="Disordered" evidence="1">
    <location>
        <begin position="53"/>
        <end position="99"/>
    </location>
</feature>
<proteinExistence type="predicted"/>
<protein>
    <recommendedName>
        <fullName evidence="2">DUF4806 domain-containing protein</fullName>
    </recommendedName>
</protein>
<dbReference type="PANTHER" id="PTHR34153:SF2">
    <property type="entry name" value="SI:CH211-262H13.3-RELATED"/>
    <property type="match status" value="1"/>
</dbReference>
<dbReference type="Pfam" id="PF16064">
    <property type="entry name" value="DUF4806"/>
    <property type="match status" value="1"/>
</dbReference>
<evidence type="ECO:0000259" key="2">
    <source>
        <dbReference type="Pfam" id="PF16064"/>
    </source>
</evidence>